<dbReference type="EMBL" id="PUAP01000014">
    <property type="protein sequence ID" value="PQF24553.1"/>
    <property type="molecule type" value="Genomic_DNA"/>
</dbReference>
<proteinExistence type="predicted"/>
<evidence type="ECO:0000313" key="3">
    <source>
        <dbReference type="Proteomes" id="UP000237934"/>
    </source>
</evidence>
<dbReference type="RefSeq" id="WP_104871116.1">
    <property type="nucleotide sequence ID" value="NZ_PUAP01000014.1"/>
</dbReference>
<evidence type="ECO:0000313" key="2">
    <source>
        <dbReference type="EMBL" id="PQF24553.1"/>
    </source>
</evidence>
<reference evidence="2 3" key="1">
    <citation type="journal article" date="2018" name="Pathog. Dis.">
        <title>Whole-genome sequencing based characterization of antimicrobial resistance in Enterococcus.</title>
        <authorList>
            <person name="Tyson G."/>
        </authorList>
    </citation>
    <scope>NUCLEOTIDE SEQUENCE [LARGE SCALE GENOMIC DNA]</scope>
    <source>
        <strain evidence="2 3">CVM N55263</strain>
    </source>
</reference>
<protein>
    <recommendedName>
        <fullName evidence="4">Cadherin domain-containing protein</fullName>
    </recommendedName>
</protein>
<feature type="chain" id="PRO_5015436900" description="Cadherin domain-containing protein" evidence="1">
    <location>
        <begin position="30"/>
        <end position="807"/>
    </location>
</feature>
<dbReference type="Proteomes" id="UP000237934">
    <property type="component" value="Unassembled WGS sequence"/>
</dbReference>
<gene>
    <name evidence="2" type="ORF">CUS89_04000</name>
</gene>
<dbReference type="AlphaFoldDB" id="A0A2S7RX21"/>
<accession>A0A2S7RX21</accession>
<evidence type="ECO:0008006" key="4">
    <source>
        <dbReference type="Google" id="ProtNLM"/>
    </source>
</evidence>
<sequence length="807" mass="87508">MKKRKTMCQLMLLGLAVSTMMVPVSHVSAANQSVEKSKENDPRQMSQLNQSLLGATISAQEQINSLEQKYELVAYDATVLPEKIDPASLLVAADAKVVDEEGEPLSGFTPYIKGTTVEAKPGDYQMTIGLKEDASVEKTVKVTVLNDKQETKYTILAEDVSVLVGQTDTDYILTIAGAYARNEKGELFDVIVKSSTVENQIGEYEMTLGIKEDARVERTIKVTVTDKESYTFSAQDATVMVGQTDEASIIAAANVEITNQRGEAVDAKAVIKSSTVQDIPGTYKALIAVDKDLDLEKMITVTVTKENEGMTGGHEYQFLAEDATVYVGQTDEQSLIDASGAYAIDATTGKVGQVVIKHSTVQNIPGEYDVTFGIVQDASVEKKVKITVQNPEDQPKYHLNVWEKNITLQVGQTDEAAILWASGAEVKDQDGYLTYEAKPVIKSSTVENKAGVYEATIAVDKDLSIEQKIQVTVIGEETTEPELSYELYANDGFTTVGRTDDRSIIEVTNAQAYDSYGNMVAVIVKNSTIEEKAGVYQVTLGISQDPAIEKTVNVTVEGEETEIPGFDYFVIAEDAEVMVGQTDDDSLLLATNAYVFNQTLGKQVVPIIKNSTVKDTPGEYEVTIGIEQDERVEKTVKITVVGEQLPHQEYILNAADAAVTIGQTDDQSILAAVGATVTDLSGQPVDARPVIKASTVKDEVGYYEVTIGVDKGDIEKTVKVIVRSENLTEGYTFLAEDAVITVDEIDDASIIKATNARTVYSDGKVVKGAVIKENNVLPVPGEYEVVLMTNQYGFGEKTVKVTVVAVD</sequence>
<feature type="signal peptide" evidence="1">
    <location>
        <begin position="1"/>
        <end position="29"/>
    </location>
</feature>
<evidence type="ECO:0000256" key="1">
    <source>
        <dbReference type="SAM" id="SignalP"/>
    </source>
</evidence>
<organism evidence="2 3">
    <name type="scientific">Enterococcus mundtii</name>
    <dbReference type="NCBI Taxonomy" id="53346"/>
    <lineage>
        <taxon>Bacteria</taxon>
        <taxon>Bacillati</taxon>
        <taxon>Bacillota</taxon>
        <taxon>Bacilli</taxon>
        <taxon>Lactobacillales</taxon>
        <taxon>Enterococcaceae</taxon>
        <taxon>Enterococcus</taxon>
    </lineage>
</organism>
<name>A0A2S7RX21_ENTMU</name>
<comment type="caution">
    <text evidence="2">The sequence shown here is derived from an EMBL/GenBank/DDBJ whole genome shotgun (WGS) entry which is preliminary data.</text>
</comment>
<keyword evidence="1" id="KW-0732">Signal</keyword>